<dbReference type="InterPro" id="IPR010375">
    <property type="entry name" value="CdAMP_rec"/>
</dbReference>
<dbReference type="PANTHER" id="PTHR38456:SF1">
    <property type="entry name" value="CYCLIC DI-AMP RECEPTOR A"/>
    <property type="match status" value="1"/>
</dbReference>
<dbReference type="InterPro" id="IPR011322">
    <property type="entry name" value="N-reg_PII-like_a/b"/>
</dbReference>
<accession>A0A9D1MFB2</accession>
<protein>
    <submittedName>
        <fullName evidence="1">Cyclic-di-AMP receptor</fullName>
    </submittedName>
</protein>
<dbReference type="Proteomes" id="UP000824081">
    <property type="component" value="Unassembled WGS sequence"/>
</dbReference>
<evidence type="ECO:0000313" key="2">
    <source>
        <dbReference type="Proteomes" id="UP000824081"/>
    </source>
</evidence>
<comment type="caution">
    <text evidence="1">The sequence shown here is derived from an EMBL/GenBank/DDBJ whole genome shotgun (WGS) entry which is preliminary data.</text>
</comment>
<dbReference type="Pfam" id="PF06153">
    <property type="entry name" value="CdAMP_rec"/>
    <property type="match status" value="1"/>
</dbReference>
<organism evidence="1 2">
    <name type="scientific">Candidatus Scatosoma pullistercoris</name>
    <dbReference type="NCBI Taxonomy" id="2840934"/>
    <lineage>
        <taxon>Bacteria</taxon>
        <taxon>Bacillati</taxon>
        <taxon>Bacillota</taxon>
        <taxon>Clostridia</taxon>
        <taxon>Candidatus Scatosoma</taxon>
    </lineage>
</organism>
<dbReference type="InterPro" id="IPR015867">
    <property type="entry name" value="N-reg_PII/ATP_PRibTrfase_C"/>
</dbReference>
<reference evidence="1" key="2">
    <citation type="journal article" date="2021" name="PeerJ">
        <title>Extensive microbial diversity within the chicken gut microbiome revealed by metagenomics and culture.</title>
        <authorList>
            <person name="Gilroy R."/>
            <person name="Ravi A."/>
            <person name="Getino M."/>
            <person name="Pursley I."/>
            <person name="Horton D.L."/>
            <person name="Alikhan N.F."/>
            <person name="Baker D."/>
            <person name="Gharbi K."/>
            <person name="Hall N."/>
            <person name="Watson M."/>
            <person name="Adriaenssens E.M."/>
            <person name="Foster-Nyarko E."/>
            <person name="Jarju S."/>
            <person name="Secka A."/>
            <person name="Antonio M."/>
            <person name="Oren A."/>
            <person name="Chaudhuri R.R."/>
            <person name="La Ragione R."/>
            <person name="Hildebrand F."/>
            <person name="Pallen M.J."/>
        </authorList>
    </citation>
    <scope>NUCLEOTIDE SEQUENCE</scope>
    <source>
        <strain evidence="1">11687</strain>
    </source>
</reference>
<dbReference type="AlphaFoldDB" id="A0A9D1MFB2"/>
<reference evidence="1" key="1">
    <citation type="submission" date="2020-10" db="EMBL/GenBank/DDBJ databases">
        <authorList>
            <person name="Gilroy R."/>
        </authorList>
    </citation>
    <scope>NUCLEOTIDE SEQUENCE</scope>
    <source>
        <strain evidence="1">11687</strain>
    </source>
</reference>
<evidence type="ECO:0000313" key="1">
    <source>
        <dbReference type="EMBL" id="HIU59222.1"/>
    </source>
</evidence>
<sequence length="109" mass="11981">MKMITAIINKRDADSVCDALTQENFMFTKMATTGGFLRSGNTTLLIGTDDDRVKAAVEIIRQNCAQRLEKIPSVISSAGPYAVFNYTTTELPVGGATVFVTNVEYYEKM</sequence>
<dbReference type="SUPFAM" id="SSF54913">
    <property type="entry name" value="GlnB-like"/>
    <property type="match status" value="1"/>
</dbReference>
<gene>
    <name evidence="1" type="ORF">IAC57_03870</name>
</gene>
<dbReference type="EMBL" id="DVMZ01000102">
    <property type="protein sequence ID" value="HIU59222.1"/>
    <property type="molecule type" value="Genomic_DNA"/>
</dbReference>
<dbReference type="PANTHER" id="PTHR38456">
    <property type="entry name" value="CYCLIC DI-AMP RECEPTOR A"/>
    <property type="match status" value="1"/>
</dbReference>
<keyword evidence="1" id="KW-0675">Receptor</keyword>
<name>A0A9D1MFB2_9FIRM</name>
<dbReference type="Gene3D" id="3.30.70.120">
    <property type="match status" value="1"/>
</dbReference>
<proteinExistence type="predicted"/>